<keyword evidence="1" id="KW-0472">Membrane</keyword>
<dbReference type="Gene3D" id="1.25.10.10">
    <property type="entry name" value="Leucine-rich Repeat Variant"/>
    <property type="match status" value="1"/>
</dbReference>
<dbReference type="RefSeq" id="WP_151693974.1">
    <property type="nucleotide sequence ID" value="NZ_BMGX01000001.1"/>
</dbReference>
<evidence type="ECO:0000256" key="1">
    <source>
        <dbReference type="SAM" id="Phobius"/>
    </source>
</evidence>
<dbReference type="OrthoDB" id="1454284at2"/>
<dbReference type="InterPro" id="IPR016024">
    <property type="entry name" value="ARM-type_fold"/>
</dbReference>
<accession>A0A6L3ZGK1</accession>
<feature type="transmembrane region" description="Helical" evidence="1">
    <location>
        <begin position="20"/>
        <end position="40"/>
    </location>
</feature>
<evidence type="ECO:0000313" key="2">
    <source>
        <dbReference type="EMBL" id="KAB2816547.1"/>
    </source>
</evidence>
<organism evidence="2 3">
    <name type="scientific">Phaeocystidibacter marisrubri</name>
    <dbReference type="NCBI Taxonomy" id="1577780"/>
    <lineage>
        <taxon>Bacteria</taxon>
        <taxon>Pseudomonadati</taxon>
        <taxon>Bacteroidota</taxon>
        <taxon>Flavobacteriia</taxon>
        <taxon>Flavobacteriales</taxon>
        <taxon>Phaeocystidibacteraceae</taxon>
        <taxon>Phaeocystidibacter</taxon>
    </lineage>
</organism>
<keyword evidence="1" id="KW-0812">Transmembrane</keyword>
<dbReference type="InterPro" id="IPR011989">
    <property type="entry name" value="ARM-like"/>
</dbReference>
<keyword evidence="1" id="KW-1133">Transmembrane helix</keyword>
<name>A0A6L3ZGK1_9FLAO</name>
<gene>
    <name evidence="2" type="ORF">F8C82_12765</name>
</gene>
<dbReference type="EMBL" id="WBVQ01000002">
    <property type="protein sequence ID" value="KAB2816547.1"/>
    <property type="molecule type" value="Genomic_DNA"/>
</dbReference>
<evidence type="ECO:0000313" key="3">
    <source>
        <dbReference type="Proteomes" id="UP000484164"/>
    </source>
</evidence>
<comment type="caution">
    <text evidence="2">The sequence shown here is derived from an EMBL/GenBank/DDBJ whole genome shotgun (WGS) entry which is preliminary data.</text>
</comment>
<evidence type="ECO:0008006" key="4">
    <source>
        <dbReference type="Google" id="ProtNLM"/>
    </source>
</evidence>
<dbReference type="Proteomes" id="UP000484164">
    <property type="component" value="Unassembled WGS sequence"/>
</dbReference>
<keyword evidence="3" id="KW-1185">Reference proteome</keyword>
<dbReference type="SUPFAM" id="SSF48371">
    <property type="entry name" value="ARM repeat"/>
    <property type="match status" value="1"/>
</dbReference>
<dbReference type="AlphaFoldDB" id="A0A6L3ZGK1"/>
<protein>
    <recommendedName>
        <fullName evidence="4">HEAT repeat domain-containing protein</fullName>
    </recommendedName>
</protein>
<reference evidence="2 3" key="1">
    <citation type="submission" date="2019-10" db="EMBL/GenBank/DDBJ databases">
        <title>Genome sequence of Phaeocystidibacter marisrubri JCM30614 (type strain).</title>
        <authorList>
            <person name="Bowman J.P."/>
        </authorList>
    </citation>
    <scope>NUCLEOTIDE SEQUENCE [LARGE SCALE GENOMIC DNA]</scope>
    <source>
        <strain evidence="2 3">JCM 30614</strain>
    </source>
</reference>
<proteinExistence type="predicted"/>
<sequence>MSSVISLWDWILAQDPRFHIVFGLSVFLVLTSLSLFVYVLQLRNRRNLTHRLSEELLLEIEPLILDLVYSEDEEEWPNRTSEIRSILNVKMFEFHSYGRVSDYLVLLHKQMDGEAAEKIERLYREIGLPDRTIKLLKEGPWHQKVKAISALGEFKVRRYLFEVIQFMDHPKRLVRDEAQFTAIVLGGKKAVKSIAELSNSISKWQQLRLQEECVKIGDAIKEDVFSWLSSKNETLVELSLRISIGMGWYEVLLPVSQLIGHRREEIRKLSVLAVAELGTPDMLTELVRRFEVESRSVQMEIIHAITELDLEGTLENFLVSQVAYGQLELALGSARALYEHNDENELARISMLLPESRRVILEHVKYA</sequence>